<name>U2GIT6_9BACT</name>
<dbReference type="PATRIC" id="fig|1242969.3.peg.1060"/>
<accession>U2GIT6</accession>
<comment type="caution">
    <text evidence="1">The sequence shown here is derived from an EMBL/GenBank/DDBJ whole genome shotgun (WGS) entry which is preliminary data.</text>
</comment>
<reference evidence="1 2" key="1">
    <citation type="journal article" date="2013" name="BMC Genomics">
        <title>Comparative genomics of Campylobacter concisus isolates reveals genetic diversity and provides insights into disease association.</title>
        <authorList>
            <person name="Deshpande N.P."/>
            <person name="Kaakoush N.O."/>
            <person name="Wilkins M.R."/>
            <person name="Mitchell H.M."/>
        </authorList>
    </citation>
    <scope>NUCLEOTIDE SEQUENCE [LARGE SCALE GENOMIC DNA]</scope>
    <source>
        <strain evidence="1 2">ATCC 51562</strain>
    </source>
</reference>
<evidence type="ECO:0008006" key="3">
    <source>
        <dbReference type="Google" id="ProtNLM"/>
    </source>
</evidence>
<dbReference type="EMBL" id="ANNI01000005">
    <property type="protein sequence ID" value="ERJ25893.1"/>
    <property type="molecule type" value="Genomic_DNA"/>
</dbReference>
<sequence length="269" mass="30652">MPVFRVLLVLCFGVVFSYAKVCEDYYYKLLEYETRQISMFKTAHKNATDDELWNIAAKECEGNKPTTIPSCIYLYKNILKQNFENKNVSKINILNVLDTIAAFYIAEAKNQIKDTEKNFINYKIIIIAQDEEKVAKALYDGGYFTKEQYKTLSDLSEALLTVYTISACPNKYDASKPQPFVPDDKINDACLCIFKQQLLIKDEDYLTATKINELLCKQYKDGGSCLLVGVAYKEGLGVRFDILKAKEFFGLACDYGSQDGCSKYKALSY</sequence>
<organism evidence="1 2">
    <name type="scientific">Campylobacter concisus ATCC 51562</name>
    <dbReference type="NCBI Taxonomy" id="1242969"/>
    <lineage>
        <taxon>Bacteria</taxon>
        <taxon>Pseudomonadati</taxon>
        <taxon>Campylobacterota</taxon>
        <taxon>Epsilonproteobacteria</taxon>
        <taxon>Campylobacterales</taxon>
        <taxon>Campylobacteraceae</taxon>
        <taxon>Campylobacter</taxon>
    </lineage>
</organism>
<protein>
    <recommendedName>
        <fullName evidence="3">Beta-lactamase</fullName>
    </recommendedName>
</protein>
<evidence type="ECO:0000313" key="2">
    <source>
        <dbReference type="Proteomes" id="UP000016627"/>
    </source>
</evidence>
<dbReference type="AlphaFoldDB" id="U2GIT6"/>
<gene>
    <name evidence="1" type="ORF">ATCC51562_1632</name>
</gene>
<dbReference type="SUPFAM" id="SSF81901">
    <property type="entry name" value="HCP-like"/>
    <property type="match status" value="1"/>
</dbReference>
<proteinExistence type="predicted"/>
<dbReference type="RefSeq" id="WP_021091188.1">
    <property type="nucleotide sequence ID" value="NZ_ANNI01000005.1"/>
</dbReference>
<dbReference type="Proteomes" id="UP000016627">
    <property type="component" value="Unassembled WGS sequence"/>
</dbReference>
<evidence type="ECO:0000313" key="1">
    <source>
        <dbReference type="EMBL" id="ERJ25893.1"/>
    </source>
</evidence>